<organism evidence="2 3">
    <name type="scientific">Pseudomonas paralactis</name>
    <dbReference type="NCBI Taxonomy" id="1615673"/>
    <lineage>
        <taxon>Bacteria</taxon>
        <taxon>Pseudomonadati</taxon>
        <taxon>Pseudomonadota</taxon>
        <taxon>Gammaproteobacteria</taxon>
        <taxon>Pseudomonadales</taxon>
        <taxon>Pseudomonadaceae</taxon>
        <taxon>Pseudomonas</taxon>
    </lineage>
</organism>
<accession>A0ABS0V8U3</accession>
<evidence type="ECO:0000313" key="2">
    <source>
        <dbReference type="EMBL" id="MBI6635542.1"/>
    </source>
</evidence>
<keyword evidence="3" id="KW-1185">Reference proteome</keyword>
<proteinExistence type="predicted"/>
<name>A0ABS0V8U3_9PSED</name>
<dbReference type="RefSeq" id="WP_198708558.1">
    <property type="nucleotide sequence ID" value="NZ_JAEILM010000086.1"/>
</dbReference>
<feature type="region of interest" description="Disordered" evidence="1">
    <location>
        <begin position="22"/>
        <end position="47"/>
    </location>
</feature>
<evidence type="ECO:0000313" key="3">
    <source>
        <dbReference type="Proteomes" id="UP000607562"/>
    </source>
</evidence>
<evidence type="ECO:0000256" key="1">
    <source>
        <dbReference type="SAM" id="MobiDB-lite"/>
    </source>
</evidence>
<comment type="caution">
    <text evidence="2">The sequence shown here is derived from an EMBL/GenBank/DDBJ whole genome shotgun (WGS) entry which is preliminary data.</text>
</comment>
<feature type="compositionally biased region" description="Polar residues" evidence="1">
    <location>
        <begin position="22"/>
        <end position="34"/>
    </location>
</feature>
<sequence length="1191" mass="129643">MLNNIEQRAFPVVIPFPETTQAPRATQAQSSAPNSPALVSPPPQRKTGVAADLADKENLKSLGQKLKQIASQLGKEATPQVVLAALSSTPLDIHPESSYADEAGDSVTLETFIKKILGLPLPSIYFHLTGLAFSVTNRAMESSFGNLGGALSWPVPLSTDEQHRLRAITLNQEHALGDKPLVAQTKGGVLEFLRYQQSIATGPRDEPAKILQALISTPQAQLMGKDLQERMQGILSDTSGTDYLLAGIALQLDPESITAPHRNQIAGFDLASRDHWGKPASVVVDGLTQWLSDKGKTTAELAKVGAYLLLAGRAPVYLIKDIPDSIKYGSHAWVDLAVAAATIEARTPGKILNMTFAQVMLEAESASLMDPNVTRIAQREALIDWGKVNGLPSDSAHQKDDHLYTADELATLVTAFNARRTEMAVAAEAFEMDIPSRKEMARAVLKERFPELETLFEERMIHVSRKETDSVGRVRYSTVEVGPHSLLDIAMMDLCAPNLVFTSDDQRIPVTQLNANHRFGVRDAFESEFKTIIEKKKQGTQIYIKHLISQLPVEDRKNFQFGTITFYQQHSRTLGTGFIGSTNHGRNESLLVKIERDGVTSEYKIDFNAGLIQAVSAGKAAPRHDRQANLLHETKVFQPVGADTLLEPERAPASGAPGDTFASSRVQLIADAFVEHINFDDKALKQQALGQTTADKNQTRADAVNEFLLDLIPFRSAINNFRAGNIGAGALDLGLDLFGFLTAGVGTAGKVFKIAGTTASRLVKGARAAKAIGMATISTLNPLGGLGDLSIGTWNLAVRGKKAAIAGLKRLGAIKASPDLVEASKRFDATSIGTFKHNNVVVEDQAVLISDKWYAYNPATRQPYGSPLENFVPSAHMHTDDFGKWATAKDNTKKIDDATINNWKATVARHRTGPGAQAFAAGYEQGNIQRINGLSKSSKIEDLMKLANDKTLTAEQVGILTRRYDDIAYEVGRAGSARFIDTIEPRFGTVTPMPQVIYLTMTKQLSDGQCAALSRVMATAVEHGKEQELIRNMYKAAAFPKDPASIGFMERLKKLQNQVGNQTSFYAGKPHRQVTYQTMVKELGDATASKSLMIDSPGHAMAAGVKVNGDEKVFYFYDPNYGHASFSSADAMESGLARLFNDKKLGPKYKTHAVDRNALEFKVFDHDSEWPIKNSVLPADVEALYNAPISS</sequence>
<evidence type="ECO:0008006" key="4">
    <source>
        <dbReference type="Google" id="ProtNLM"/>
    </source>
</evidence>
<protein>
    <recommendedName>
        <fullName evidence="4">Peptidase C58 YopT-type domain-containing protein</fullName>
    </recommendedName>
</protein>
<dbReference type="Proteomes" id="UP000607562">
    <property type="component" value="Unassembled WGS sequence"/>
</dbReference>
<dbReference type="CDD" id="cd20495">
    <property type="entry name" value="C58_PaToxP-like"/>
    <property type="match status" value="1"/>
</dbReference>
<reference evidence="2 3" key="1">
    <citation type="submission" date="2020-12" db="EMBL/GenBank/DDBJ databases">
        <title>Comparative genomic insights into the epidemiology and virulence of plant pathogenic Pseudomonads from Turkey.</title>
        <authorList>
            <person name="Dillon M."/>
            <person name="Ruiz-Bedoya T."/>
            <person name="Bendalovic-Torma C."/>
            <person name="Guttman K.M."/>
            <person name="Kwak H."/>
            <person name="Middleton M.A."/>
            <person name="Wang P.W."/>
            <person name="Horuz S."/>
            <person name="Aysan Y."/>
            <person name="Guttman D.S."/>
        </authorList>
    </citation>
    <scope>NUCLEOTIDE SEQUENCE [LARGE SCALE GENOMIC DNA]</scope>
    <source>
        <strain evidence="2 3">Marul_2_1</strain>
    </source>
</reference>
<gene>
    <name evidence="2" type="ORF">YA0871_23035</name>
</gene>
<dbReference type="EMBL" id="JAEILM010000086">
    <property type="protein sequence ID" value="MBI6635542.1"/>
    <property type="molecule type" value="Genomic_DNA"/>
</dbReference>